<organism evidence="1 2">
    <name type="scientific">Caulobacter phage Seuss</name>
    <dbReference type="NCBI Taxonomy" id="1675601"/>
    <lineage>
        <taxon>Viruses</taxon>
        <taxon>Duplodnaviria</taxon>
        <taxon>Heunggongvirae</taxon>
        <taxon>Uroviricota</taxon>
        <taxon>Caudoviricetes</taxon>
        <taxon>Seussvirus</taxon>
        <taxon>Seussvirus seuss</taxon>
    </lineage>
</organism>
<proteinExistence type="predicted"/>
<sequence length="231" mass="26645">MFQRHWIDFARGYAIDGYMITDAGRRALARAGPCMTAAELVETEARRREARKMSQKQRQLECIAEGQRWRAEIEESVARDRYLYLKRWWDCGKLFDTLTEEFLSLQQRFDPNMCNQTIKYRQGARVLIEVTIPYDQVEDAKAVCVHVPNRSSNPTQVNVPAGALRQIISQPLRPGDPVRITNDTDETYISGTLIGRVEGSEFMLVNAYHKALDDKLPQMFETRHVRFDGAS</sequence>
<accession>A0A0K1LM61</accession>
<keyword evidence="2" id="KW-1185">Reference proteome</keyword>
<name>A0A0K1LM61_9CAUD</name>
<dbReference type="EMBL" id="KT001914">
    <property type="protein sequence ID" value="AKU43607.1"/>
    <property type="molecule type" value="Genomic_DNA"/>
</dbReference>
<protein>
    <submittedName>
        <fullName evidence="1">Uncharacterized protein</fullName>
    </submittedName>
</protein>
<evidence type="ECO:0000313" key="2">
    <source>
        <dbReference type="Proteomes" id="UP000221339"/>
    </source>
</evidence>
<evidence type="ECO:0000313" key="1">
    <source>
        <dbReference type="EMBL" id="AKU43607.1"/>
    </source>
</evidence>
<dbReference type="Proteomes" id="UP000221339">
    <property type="component" value="Segment"/>
</dbReference>
<reference evidence="1 2" key="1">
    <citation type="journal article" date="2015" name="Genome Announc.">
        <title>Complete Genome Sequence of Caulobacter crescentus Siphophage Seuss.</title>
        <authorList>
            <person name="Sloan J.M."/>
            <person name="Keene J.L."/>
            <person name="Cahill J.L."/>
            <person name="Rasche E.S."/>
            <person name="Kuty Everett G.F."/>
        </authorList>
    </citation>
    <scope>NUCLEOTIDE SEQUENCE [LARGE SCALE GENOMIC DNA]</scope>
</reference>
<gene>
    <name evidence="1" type="ORF">CPT_Seuss81</name>
</gene>